<dbReference type="EMBL" id="JACBAD010002117">
    <property type="protein sequence ID" value="KAF7115228.1"/>
    <property type="molecule type" value="Genomic_DNA"/>
</dbReference>
<evidence type="ECO:0000256" key="1">
    <source>
        <dbReference type="ARBA" id="ARBA00011353"/>
    </source>
</evidence>
<reference evidence="5" key="1">
    <citation type="submission" date="2020-06" db="EMBL/GenBank/DDBJ databases">
        <title>Draft genome sequences of strains closely related to Aspergillus parafelis and Aspergillus hiratsukae.</title>
        <authorList>
            <person name="Dos Santos R.A.C."/>
            <person name="Rivero-Menendez O."/>
            <person name="Steenwyk J.L."/>
            <person name="Mead M.E."/>
            <person name="Goldman G.H."/>
            <person name="Alastruey-Izquierdo A."/>
            <person name="Rokas A."/>
        </authorList>
    </citation>
    <scope>NUCLEOTIDE SEQUENCE</scope>
    <source>
        <strain evidence="4">CNM-CM5793</strain>
        <strain evidence="5">CNM-CM6106</strain>
    </source>
</reference>
<evidence type="ECO:0000256" key="2">
    <source>
        <dbReference type="SAM" id="MobiDB-lite"/>
    </source>
</evidence>
<dbReference type="InterPro" id="IPR000953">
    <property type="entry name" value="Chromo/chromo_shadow_dom"/>
</dbReference>
<proteinExistence type="predicted"/>
<dbReference type="EMBL" id="JACBAF010002310">
    <property type="protein sequence ID" value="KAF7156560.1"/>
    <property type="molecule type" value="Genomic_DNA"/>
</dbReference>
<dbReference type="Gene3D" id="2.40.50.40">
    <property type="match status" value="1"/>
</dbReference>
<evidence type="ECO:0000313" key="4">
    <source>
        <dbReference type="EMBL" id="KAF7115228.1"/>
    </source>
</evidence>
<protein>
    <recommendedName>
        <fullName evidence="3">Chromo domain-containing protein</fullName>
    </recommendedName>
</protein>
<organism evidence="5 7">
    <name type="scientific">Aspergillus hiratsukae</name>
    <dbReference type="NCBI Taxonomy" id="1194566"/>
    <lineage>
        <taxon>Eukaryota</taxon>
        <taxon>Fungi</taxon>
        <taxon>Dikarya</taxon>
        <taxon>Ascomycota</taxon>
        <taxon>Pezizomycotina</taxon>
        <taxon>Eurotiomycetes</taxon>
        <taxon>Eurotiomycetidae</taxon>
        <taxon>Eurotiales</taxon>
        <taxon>Aspergillaceae</taxon>
        <taxon>Aspergillus</taxon>
        <taxon>Aspergillus subgen. Fumigati</taxon>
    </lineage>
</organism>
<dbReference type="Proteomes" id="UP000630445">
    <property type="component" value="Unassembled WGS sequence"/>
</dbReference>
<dbReference type="SMART" id="SM00298">
    <property type="entry name" value="CHROMO"/>
    <property type="match status" value="1"/>
</dbReference>
<keyword evidence="6" id="KW-1185">Reference proteome</keyword>
<name>A0A8H6UMA4_9EURO</name>
<dbReference type="Pfam" id="PF24626">
    <property type="entry name" value="SH3_Tf2-1"/>
    <property type="match status" value="1"/>
</dbReference>
<comment type="caution">
    <text evidence="5">The sequence shown here is derived from an EMBL/GenBank/DDBJ whole genome shotgun (WGS) entry which is preliminary data.</text>
</comment>
<dbReference type="InterPro" id="IPR016197">
    <property type="entry name" value="Chromo-like_dom_sf"/>
</dbReference>
<gene>
    <name evidence="4" type="ORF">CNMCM5793_001655</name>
    <name evidence="5" type="ORF">CNMCM6106_000592</name>
</gene>
<sequence>MSKGLCIQSGHARTSPKSNWSQLMYGITLPAPSALGLRGAGKVQSFEARIEAAEALKLAGLAMKRQTITVLQRIGPLAYKLDLPETWRIHPVISVEHLEQYPPDQDPSGRPAPDKPGPIQVEGQGEYEIEKIIAKRYHKTKSGRIKAQYLVKWLGYDDHENTRLDEKQFDLRKSSFKDIDFWASPNMLGFLLGLLGPAPAGATKRNFYLRLTAMFGKWCQRLCSARLPTVVQCPWSTADGRYCLGASMSGHDAEKRTTGSWLAVLNRARFSVIRNERFRLSGWSQAWSELETPRDDG</sequence>
<evidence type="ECO:0000259" key="3">
    <source>
        <dbReference type="PROSITE" id="PS50013"/>
    </source>
</evidence>
<evidence type="ECO:0000313" key="7">
    <source>
        <dbReference type="Proteomes" id="UP000662466"/>
    </source>
</evidence>
<dbReference type="OrthoDB" id="5350472at2759"/>
<feature type="domain" description="Chromo" evidence="3">
    <location>
        <begin position="127"/>
        <end position="162"/>
    </location>
</feature>
<dbReference type="Proteomes" id="UP000662466">
    <property type="component" value="Unassembled WGS sequence"/>
</dbReference>
<dbReference type="InterPro" id="IPR056924">
    <property type="entry name" value="SH3_Tf2-1"/>
</dbReference>
<dbReference type="AlphaFoldDB" id="A0A8H6UMA4"/>
<accession>A0A8H6UMA4</accession>
<feature type="region of interest" description="Disordered" evidence="2">
    <location>
        <begin position="99"/>
        <end position="121"/>
    </location>
</feature>
<evidence type="ECO:0000313" key="5">
    <source>
        <dbReference type="EMBL" id="KAF7156560.1"/>
    </source>
</evidence>
<comment type="subunit">
    <text evidence="1">Component of the NuA4 histone acetyltransferase complex.</text>
</comment>
<dbReference type="GO" id="GO:0006338">
    <property type="term" value="P:chromatin remodeling"/>
    <property type="evidence" value="ECO:0007669"/>
    <property type="project" value="UniProtKB-ARBA"/>
</dbReference>
<dbReference type="InterPro" id="IPR023780">
    <property type="entry name" value="Chromo_domain"/>
</dbReference>
<dbReference type="SUPFAM" id="SSF54160">
    <property type="entry name" value="Chromo domain-like"/>
    <property type="match status" value="1"/>
</dbReference>
<dbReference type="PROSITE" id="PS50013">
    <property type="entry name" value="CHROMO_2"/>
    <property type="match status" value="1"/>
</dbReference>
<evidence type="ECO:0000313" key="6">
    <source>
        <dbReference type="Proteomes" id="UP000630445"/>
    </source>
</evidence>
<dbReference type="Pfam" id="PF00385">
    <property type="entry name" value="Chromo"/>
    <property type="match status" value="1"/>
</dbReference>